<reference evidence="3 4" key="1">
    <citation type="submission" date="2025-05" db="UniProtKB">
        <authorList>
            <consortium name="RefSeq"/>
        </authorList>
    </citation>
    <scope>IDENTIFICATION</scope>
    <source>
        <tissue evidence="3 4">Blood</tissue>
    </source>
</reference>
<evidence type="ECO:0000313" key="4">
    <source>
        <dbReference type="RefSeq" id="XP_053082669.1"/>
    </source>
</evidence>
<proteinExistence type="predicted"/>
<dbReference type="GeneID" id="128316488"/>
<keyword evidence="2" id="KW-1185">Reference proteome</keyword>
<sequence>MALFNERQYHDQGACGPVPRDAATSPAPAERNPSLCSPRTRKGVSPQGCVRPGRRVQGRGRAAQVSLGGAPLLAGRLGPRPRRTRRRTAGGRARAHPAQGGGLGERAGPGAAAGTPGRRARRGRGCAAARTTPTGRGAKPATPRRRGVGAWEAARELPGRGSPPGSGSRN</sequence>
<evidence type="ECO:0000313" key="5">
    <source>
        <dbReference type="RefSeq" id="XP_053082670.1"/>
    </source>
</evidence>
<evidence type="ECO:0000313" key="3">
    <source>
        <dbReference type="RefSeq" id="XP_053082668.1"/>
    </source>
</evidence>
<evidence type="ECO:0000256" key="1">
    <source>
        <dbReference type="SAM" id="MobiDB-lite"/>
    </source>
</evidence>
<feature type="compositionally biased region" description="Low complexity" evidence="1">
    <location>
        <begin position="59"/>
        <end position="78"/>
    </location>
</feature>
<feature type="compositionally biased region" description="Low complexity" evidence="1">
    <location>
        <begin position="108"/>
        <end position="117"/>
    </location>
</feature>
<dbReference type="Proteomes" id="UP001652583">
    <property type="component" value="Chromosome B4"/>
</dbReference>
<feature type="compositionally biased region" description="Basic residues" evidence="1">
    <location>
        <begin position="79"/>
        <end position="95"/>
    </location>
</feature>
<protein>
    <submittedName>
        <fullName evidence="3 4">Fibroblast growth factor 2-like isoform X3</fullName>
    </submittedName>
</protein>
<dbReference type="RefSeq" id="XP_053082670.1">
    <property type="nucleotide sequence ID" value="XM_053226695.1"/>
</dbReference>
<evidence type="ECO:0000313" key="2">
    <source>
        <dbReference type="Proteomes" id="UP001652583"/>
    </source>
</evidence>
<feature type="compositionally biased region" description="Low complexity" evidence="1">
    <location>
        <begin position="159"/>
        <end position="170"/>
    </location>
</feature>
<gene>
    <name evidence="3 4 5" type="primary">LOC128316488</name>
</gene>
<accession>A0ABM3QFH0</accession>
<feature type="compositionally biased region" description="Low complexity" evidence="1">
    <location>
        <begin position="125"/>
        <end position="138"/>
    </location>
</feature>
<dbReference type="RefSeq" id="XP_053082669.1">
    <property type="nucleotide sequence ID" value="XM_053226694.1"/>
</dbReference>
<name>A0ABM3QFH0_ACIJB</name>
<organism evidence="2 4">
    <name type="scientific">Acinonyx jubatus</name>
    <name type="common">Cheetah</name>
    <dbReference type="NCBI Taxonomy" id="32536"/>
    <lineage>
        <taxon>Eukaryota</taxon>
        <taxon>Metazoa</taxon>
        <taxon>Chordata</taxon>
        <taxon>Craniata</taxon>
        <taxon>Vertebrata</taxon>
        <taxon>Euteleostomi</taxon>
        <taxon>Mammalia</taxon>
        <taxon>Eutheria</taxon>
        <taxon>Laurasiatheria</taxon>
        <taxon>Carnivora</taxon>
        <taxon>Feliformia</taxon>
        <taxon>Felidae</taxon>
        <taxon>Felinae</taxon>
        <taxon>Acinonyx</taxon>
    </lineage>
</organism>
<feature type="region of interest" description="Disordered" evidence="1">
    <location>
        <begin position="1"/>
        <end position="170"/>
    </location>
</feature>
<dbReference type="RefSeq" id="XP_053082668.1">
    <property type="nucleotide sequence ID" value="XM_053226693.1"/>
</dbReference>